<organism evidence="7 8">
    <name type="scientific">Heterodera trifolii</name>
    <dbReference type="NCBI Taxonomy" id="157864"/>
    <lineage>
        <taxon>Eukaryota</taxon>
        <taxon>Metazoa</taxon>
        <taxon>Ecdysozoa</taxon>
        <taxon>Nematoda</taxon>
        <taxon>Chromadorea</taxon>
        <taxon>Rhabditida</taxon>
        <taxon>Tylenchina</taxon>
        <taxon>Tylenchomorpha</taxon>
        <taxon>Tylenchoidea</taxon>
        <taxon>Heteroderidae</taxon>
        <taxon>Heteroderinae</taxon>
        <taxon>Heterodera</taxon>
    </lineage>
</organism>
<dbReference type="Pfam" id="PF02133">
    <property type="entry name" value="Transp_cyt_pur"/>
    <property type="match status" value="1"/>
</dbReference>
<dbReference type="Proteomes" id="UP001620626">
    <property type="component" value="Unassembled WGS sequence"/>
</dbReference>
<reference evidence="7 8" key="1">
    <citation type="submission" date="2024-10" db="EMBL/GenBank/DDBJ databases">
        <authorList>
            <person name="Kim D."/>
        </authorList>
    </citation>
    <scope>NUCLEOTIDE SEQUENCE [LARGE SCALE GENOMIC DNA]</scope>
    <source>
        <strain evidence="7">BH-2024</strain>
    </source>
</reference>
<sequence length="508" mass="54740">MLSSKNGTDKIRPIEMAKCKTNSPPSAEGLNCVPSFDPSLCNDDLKPLQSQHWNTYNIFAVWMTDVHSVAGYLTAGSLFALRLSGWQPSQVTGVPYPVINRAIFGIRGANVPALLRGSIAIAWYGVQTFLASRALLVVLLKFFPSLVFLHNSHGFVGLSPLGWCSFGIMSLAQAVLFWMGMEAIRKFIDWAGPAVYVAMLLLAVYLVANAGVRNLSLNLSGDPLPFVDSLPSMFSAVALVVSYFSGPMLNFGDFSRYAKSWKAVKLGNFLGLPVNFIFFSLLTVLITSATLPVFGRLITDPIEVVEQIGNRSSSDWVGLTVVSVGGATFVIATVGINIVANFISPAFDFSNLAPNHISWRGGGMITAIASVLLTPWNWYNNPAAIHFALGILGALIGPLHGILVSGYFIASKQKVWVPDLYSSDVDGRYWFSNGFNPNALGATAIGGALAIATVILPKISTAFGSLHLFSWFVGCFFGFGTFTILEWANPKINLTGNLEGATDGQKQK</sequence>
<keyword evidence="4 6" id="KW-1133">Transmembrane helix</keyword>
<keyword evidence="3 6" id="KW-0812">Transmembrane</keyword>
<feature type="transmembrane region" description="Helical" evidence="6">
    <location>
        <begin position="121"/>
        <end position="143"/>
    </location>
</feature>
<dbReference type="Gene3D" id="1.10.4160.10">
    <property type="entry name" value="Hydantoin permease"/>
    <property type="match status" value="1"/>
</dbReference>
<evidence type="ECO:0000313" key="7">
    <source>
        <dbReference type="EMBL" id="KAL3091688.1"/>
    </source>
</evidence>
<gene>
    <name evidence="7" type="ORF">niasHT_024270</name>
</gene>
<evidence type="ECO:0000256" key="4">
    <source>
        <dbReference type="ARBA" id="ARBA00022989"/>
    </source>
</evidence>
<feature type="transmembrane region" description="Helical" evidence="6">
    <location>
        <begin position="468"/>
        <end position="488"/>
    </location>
</feature>
<comment type="similarity">
    <text evidence="2">Belongs to the purine-cytosine permease (2.A.39) family.</text>
</comment>
<feature type="transmembrane region" description="Helical" evidence="6">
    <location>
        <begin position="232"/>
        <end position="251"/>
    </location>
</feature>
<feature type="transmembrane region" description="Helical" evidence="6">
    <location>
        <begin position="190"/>
        <end position="212"/>
    </location>
</feature>
<comment type="caution">
    <text evidence="7">The sequence shown here is derived from an EMBL/GenBank/DDBJ whole genome shotgun (WGS) entry which is preliminary data.</text>
</comment>
<evidence type="ECO:0000313" key="8">
    <source>
        <dbReference type="Proteomes" id="UP001620626"/>
    </source>
</evidence>
<dbReference type="InterPro" id="IPR001248">
    <property type="entry name" value="Pur-cyt_permease"/>
</dbReference>
<evidence type="ECO:0000256" key="2">
    <source>
        <dbReference type="ARBA" id="ARBA00008974"/>
    </source>
</evidence>
<feature type="transmembrane region" description="Helical" evidence="6">
    <location>
        <begin position="438"/>
        <end position="456"/>
    </location>
</feature>
<feature type="transmembrane region" description="Helical" evidence="6">
    <location>
        <begin position="316"/>
        <end position="340"/>
    </location>
</feature>
<dbReference type="PANTHER" id="PTHR30618:SF6">
    <property type="entry name" value="NCS1 FAMILY NUCLEOBASE:CATION SYMPORTER-1"/>
    <property type="match status" value="1"/>
</dbReference>
<protein>
    <recommendedName>
        <fullName evidence="9">Nitrate reductase</fullName>
    </recommendedName>
</protein>
<dbReference type="InterPro" id="IPR045225">
    <property type="entry name" value="Uracil/uridine/allantoin_perm"/>
</dbReference>
<evidence type="ECO:0008006" key="9">
    <source>
        <dbReference type="Google" id="ProtNLM"/>
    </source>
</evidence>
<evidence type="ECO:0000256" key="1">
    <source>
        <dbReference type="ARBA" id="ARBA00004141"/>
    </source>
</evidence>
<evidence type="ECO:0000256" key="6">
    <source>
        <dbReference type="SAM" id="Phobius"/>
    </source>
</evidence>
<dbReference type="AlphaFoldDB" id="A0ABD2JMM9"/>
<proteinExistence type="inferred from homology"/>
<feature type="transmembrane region" description="Helical" evidence="6">
    <location>
        <begin position="155"/>
        <end position="178"/>
    </location>
</feature>
<feature type="transmembrane region" description="Helical" evidence="6">
    <location>
        <begin position="272"/>
        <end position="296"/>
    </location>
</feature>
<comment type="subcellular location">
    <subcellularLocation>
        <location evidence="1">Membrane</location>
        <topology evidence="1">Multi-pass membrane protein</topology>
    </subcellularLocation>
</comment>
<dbReference type="GO" id="GO:0016020">
    <property type="term" value="C:membrane"/>
    <property type="evidence" value="ECO:0007669"/>
    <property type="project" value="UniProtKB-SubCell"/>
</dbReference>
<dbReference type="PANTHER" id="PTHR30618">
    <property type="entry name" value="NCS1 FAMILY PURINE/PYRIMIDINE TRANSPORTER"/>
    <property type="match status" value="1"/>
</dbReference>
<keyword evidence="8" id="KW-1185">Reference proteome</keyword>
<dbReference type="CDD" id="cd11555">
    <property type="entry name" value="SLC-NCS1sbd_u1"/>
    <property type="match status" value="1"/>
</dbReference>
<evidence type="ECO:0000256" key="3">
    <source>
        <dbReference type="ARBA" id="ARBA00022692"/>
    </source>
</evidence>
<dbReference type="EMBL" id="JBICBT010000941">
    <property type="protein sequence ID" value="KAL3091688.1"/>
    <property type="molecule type" value="Genomic_DNA"/>
</dbReference>
<evidence type="ECO:0000256" key="5">
    <source>
        <dbReference type="ARBA" id="ARBA00023136"/>
    </source>
</evidence>
<keyword evidence="5 6" id="KW-0472">Membrane</keyword>
<name>A0ABD2JMM9_9BILA</name>
<feature type="transmembrane region" description="Helical" evidence="6">
    <location>
        <begin position="361"/>
        <end position="379"/>
    </location>
</feature>
<accession>A0ABD2JMM9</accession>
<feature type="transmembrane region" description="Helical" evidence="6">
    <location>
        <begin position="385"/>
        <end position="410"/>
    </location>
</feature>